<dbReference type="Gene3D" id="3.40.50.410">
    <property type="entry name" value="von Willebrand factor, type A domain"/>
    <property type="match status" value="1"/>
</dbReference>
<dbReference type="EMBL" id="JAAPAO010000117">
    <property type="protein sequence ID" value="KAF4672169.1"/>
    <property type="molecule type" value="Genomic_DNA"/>
</dbReference>
<dbReference type="SUPFAM" id="SSF53300">
    <property type="entry name" value="vWA-like"/>
    <property type="match status" value="1"/>
</dbReference>
<dbReference type="PANTHER" id="PTHR12604">
    <property type="entry name" value="KU AUTOANTIGEN DNA HELICASE"/>
    <property type="match status" value="1"/>
</dbReference>
<accession>A0A7J6MKQ3</accession>
<organism evidence="1 2">
    <name type="scientific">Perkinsus chesapeaki</name>
    <name type="common">Clam parasite</name>
    <name type="synonym">Perkinsus andrewsi</name>
    <dbReference type="NCBI Taxonomy" id="330153"/>
    <lineage>
        <taxon>Eukaryota</taxon>
        <taxon>Sar</taxon>
        <taxon>Alveolata</taxon>
        <taxon>Perkinsozoa</taxon>
        <taxon>Perkinsea</taxon>
        <taxon>Perkinsida</taxon>
        <taxon>Perkinsidae</taxon>
        <taxon>Perkinsus</taxon>
    </lineage>
</organism>
<dbReference type="GO" id="GO:0000723">
    <property type="term" value="P:telomere maintenance"/>
    <property type="evidence" value="ECO:0007669"/>
    <property type="project" value="TreeGrafter"/>
</dbReference>
<evidence type="ECO:0000313" key="1">
    <source>
        <dbReference type="EMBL" id="KAF4672169.1"/>
    </source>
</evidence>
<keyword evidence="2" id="KW-1185">Reference proteome</keyword>
<dbReference type="GO" id="GO:0006303">
    <property type="term" value="P:double-strand break repair via nonhomologous end joining"/>
    <property type="evidence" value="ECO:0007669"/>
    <property type="project" value="TreeGrafter"/>
</dbReference>
<dbReference type="OrthoDB" id="421406at2759"/>
<comment type="caution">
    <text evidence="1">The sequence shown here is derived from an EMBL/GenBank/DDBJ whole genome shotgun (WGS) entry which is preliminary data.</text>
</comment>
<proteinExistence type="predicted"/>
<dbReference type="GO" id="GO:0042162">
    <property type="term" value="F:telomeric DNA binding"/>
    <property type="evidence" value="ECO:0007669"/>
    <property type="project" value="TreeGrafter"/>
</dbReference>
<dbReference type="PANTHER" id="PTHR12604:SF4">
    <property type="entry name" value="X-RAY REPAIR CROSS-COMPLEMENTING PROTEIN 5"/>
    <property type="match status" value="1"/>
</dbReference>
<sequence>MAEEAATAATEGQQTVTKLELALKAAKMFVVAMTIGGCMRSVDTTEAYSWGLENSGYQNIDVIKDLTIPDIDMLHCLSSIHPGSPYSSDIVGGLIIALDMIKSATEKSKAKSQRTVLVLTDGCTPIMGSGDLPSVVEQMNLLNVEPIITTFGTHPLPEVHTVFEAFIAQSQQGQYLEGATLMGILKQIKSKDTQQISKCRVDMEITKYMKIPVWCYVKTSKVTLPTLKKESVDGGAPVKMDRAYFTVDDPDGEAIPAEESNNANLFA</sequence>
<protein>
    <submittedName>
        <fullName evidence="1">X-ray repair cross-complementing protein 5</fullName>
    </submittedName>
</protein>
<dbReference type="GO" id="GO:0003690">
    <property type="term" value="F:double-stranded DNA binding"/>
    <property type="evidence" value="ECO:0007669"/>
    <property type="project" value="TreeGrafter"/>
</dbReference>
<dbReference type="AlphaFoldDB" id="A0A7J6MKQ3"/>
<reference evidence="1 2" key="1">
    <citation type="submission" date="2020-04" db="EMBL/GenBank/DDBJ databases">
        <title>Perkinsus chesapeaki whole genome sequence.</title>
        <authorList>
            <person name="Bogema D.R."/>
        </authorList>
    </citation>
    <scope>NUCLEOTIDE SEQUENCE [LARGE SCALE GENOMIC DNA]</scope>
    <source>
        <strain evidence="1">ATCC PRA-425</strain>
    </source>
</reference>
<gene>
    <name evidence="1" type="primary">XRCC5_1</name>
    <name evidence="1" type="ORF">FOL47_000820</name>
</gene>
<dbReference type="InterPro" id="IPR036465">
    <property type="entry name" value="vWFA_dom_sf"/>
</dbReference>
<evidence type="ECO:0000313" key="2">
    <source>
        <dbReference type="Proteomes" id="UP000591131"/>
    </source>
</evidence>
<name>A0A7J6MKQ3_PERCH</name>
<dbReference type="Proteomes" id="UP000591131">
    <property type="component" value="Unassembled WGS sequence"/>
</dbReference>
<dbReference type="GO" id="GO:0043564">
    <property type="term" value="C:Ku70:Ku80 complex"/>
    <property type="evidence" value="ECO:0007669"/>
    <property type="project" value="TreeGrafter"/>
</dbReference>